<reference evidence="1" key="2">
    <citation type="journal article" date="2023" name="Plants (Basel)">
        <title>Annotation of the Turnera subulata (Passifloraceae) Draft Genome Reveals the S-Locus Evolved after the Divergence of Turneroideae from Passifloroideae in a Stepwise Manner.</title>
        <authorList>
            <person name="Henning P.M."/>
            <person name="Roalson E.H."/>
            <person name="Mir W."/>
            <person name="McCubbin A.G."/>
            <person name="Shore J.S."/>
        </authorList>
    </citation>
    <scope>NUCLEOTIDE SEQUENCE</scope>
    <source>
        <strain evidence="1">F60SS</strain>
    </source>
</reference>
<dbReference type="Proteomes" id="UP001141552">
    <property type="component" value="Unassembled WGS sequence"/>
</dbReference>
<protein>
    <submittedName>
        <fullName evidence="1">Uncharacterized protein</fullName>
    </submittedName>
</protein>
<comment type="caution">
    <text evidence="1">The sequence shown here is derived from an EMBL/GenBank/DDBJ whole genome shotgun (WGS) entry which is preliminary data.</text>
</comment>
<name>A0A9Q0F221_9ROSI</name>
<keyword evidence="2" id="KW-1185">Reference proteome</keyword>
<evidence type="ECO:0000313" key="2">
    <source>
        <dbReference type="Proteomes" id="UP001141552"/>
    </source>
</evidence>
<feature type="non-terminal residue" evidence="1">
    <location>
        <position position="76"/>
    </location>
</feature>
<accession>A0A9Q0F221</accession>
<dbReference type="AlphaFoldDB" id="A0A9Q0F221"/>
<reference evidence="1" key="1">
    <citation type="submission" date="2022-02" db="EMBL/GenBank/DDBJ databases">
        <authorList>
            <person name="Henning P.M."/>
            <person name="McCubbin A.G."/>
            <person name="Shore J.S."/>
        </authorList>
    </citation>
    <scope>NUCLEOTIDE SEQUENCE</scope>
    <source>
        <strain evidence="1">F60SS</strain>
        <tissue evidence="1">Leaves</tissue>
    </source>
</reference>
<organism evidence="1 2">
    <name type="scientific">Turnera subulata</name>
    <dbReference type="NCBI Taxonomy" id="218843"/>
    <lineage>
        <taxon>Eukaryota</taxon>
        <taxon>Viridiplantae</taxon>
        <taxon>Streptophyta</taxon>
        <taxon>Embryophyta</taxon>
        <taxon>Tracheophyta</taxon>
        <taxon>Spermatophyta</taxon>
        <taxon>Magnoliopsida</taxon>
        <taxon>eudicotyledons</taxon>
        <taxon>Gunneridae</taxon>
        <taxon>Pentapetalae</taxon>
        <taxon>rosids</taxon>
        <taxon>fabids</taxon>
        <taxon>Malpighiales</taxon>
        <taxon>Passifloraceae</taxon>
        <taxon>Turnera</taxon>
    </lineage>
</organism>
<evidence type="ECO:0000313" key="1">
    <source>
        <dbReference type="EMBL" id="KAJ4823152.1"/>
    </source>
</evidence>
<gene>
    <name evidence="1" type="ORF">Tsubulata_016389</name>
</gene>
<dbReference type="EMBL" id="JAKUCV010007509">
    <property type="protein sequence ID" value="KAJ4823152.1"/>
    <property type="molecule type" value="Genomic_DNA"/>
</dbReference>
<sequence>LQSPLLSSSSTSILSLLLSSSSSTSILSLLLSSSFLPTCDGDSVSAFFFTSFPRSWLPPYVVKTKINYCLKANYLA</sequence>
<proteinExistence type="predicted"/>